<evidence type="ECO:0000313" key="3">
    <source>
        <dbReference type="Proteomes" id="UP000680714"/>
    </source>
</evidence>
<evidence type="ECO:0000256" key="1">
    <source>
        <dbReference type="SAM" id="MobiDB-lite"/>
    </source>
</evidence>
<dbReference type="RefSeq" id="WP_211549695.1">
    <property type="nucleotide sequence ID" value="NZ_JAGTUF010000013.1"/>
</dbReference>
<sequence>MTQPINDNVIPFPDDRQRNPDDYAQQCPHCGSATFWITLKNRLRCFECEEFYEVGDD</sequence>
<comment type="caution">
    <text evidence="2">The sequence shown here is derived from an EMBL/GenBank/DDBJ whole genome shotgun (WGS) entry which is preliminary data.</text>
</comment>
<organism evidence="2 3">
    <name type="scientific">Magnetospirillum sulfuroxidans</name>
    <dbReference type="NCBI Taxonomy" id="611300"/>
    <lineage>
        <taxon>Bacteria</taxon>
        <taxon>Pseudomonadati</taxon>
        <taxon>Pseudomonadota</taxon>
        <taxon>Alphaproteobacteria</taxon>
        <taxon>Rhodospirillales</taxon>
        <taxon>Rhodospirillaceae</taxon>
        <taxon>Magnetospirillum</taxon>
    </lineage>
</organism>
<evidence type="ECO:0008006" key="4">
    <source>
        <dbReference type="Google" id="ProtNLM"/>
    </source>
</evidence>
<proteinExistence type="predicted"/>
<protein>
    <recommendedName>
        <fullName evidence="4">Transposase zinc-ribbon domain-containing protein</fullName>
    </recommendedName>
</protein>
<gene>
    <name evidence="2" type="ORF">KEC16_13240</name>
</gene>
<dbReference type="Proteomes" id="UP000680714">
    <property type="component" value="Unassembled WGS sequence"/>
</dbReference>
<accession>A0ABS5IFZ7</accession>
<reference evidence="2 3" key="1">
    <citation type="submission" date="2021-04" db="EMBL/GenBank/DDBJ databases">
        <title>Magnetospirillum sulfuroxidans sp. nov., a facultative chemolithoautotrophic sulfur-oxidizing alphaproteobacterium isolated from freshwater sediment and proposals for Paramagetospirillum gen. nov., and Magnetospirillaceae fam. nov.</title>
        <authorList>
            <person name="Koziaeva V."/>
            <person name="Geelhoed J.S."/>
            <person name="Sorokin D.Y."/>
            <person name="Grouzdev D.S."/>
        </authorList>
    </citation>
    <scope>NUCLEOTIDE SEQUENCE [LARGE SCALE GENOMIC DNA]</scope>
    <source>
        <strain evidence="2 3">J10</strain>
    </source>
</reference>
<name>A0ABS5IFZ7_9PROT</name>
<evidence type="ECO:0000313" key="2">
    <source>
        <dbReference type="EMBL" id="MBR9972683.1"/>
    </source>
</evidence>
<dbReference type="EMBL" id="JAGTUF010000013">
    <property type="protein sequence ID" value="MBR9972683.1"/>
    <property type="molecule type" value="Genomic_DNA"/>
</dbReference>
<feature type="region of interest" description="Disordered" evidence="1">
    <location>
        <begin position="1"/>
        <end position="20"/>
    </location>
</feature>
<keyword evidence="3" id="KW-1185">Reference proteome</keyword>